<proteinExistence type="predicted"/>
<evidence type="ECO:0000313" key="3">
    <source>
        <dbReference type="EMBL" id="KNZ52289.1"/>
    </source>
</evidence>
<gene>
    <name evidence="3" type="ORF">VP01_3628g4</name>
</gene>
<keyword evidence="2" id="KW-0732">Signal</keyword>
<dbReference type="EMBL" id="LAVV01008644">
    <property type="protein sequence ID" value="KNZ52289.1"/>
    <property type="molecule type" value="Genomic_DNA"/>
</dbReference>
<sequence length="111" mass="12179">MQASEIPKWLASLLLVVEAILAYAKDKPAFDIELSRPAADDLDENDDDDDEDDEEINHPIPESVAFLGLPALINDPCQAIASQTASTSAPKSVRRVENPPARHLLRHPKTI</sequence>
<evidence type="ECO:0000256" key="2">
    <source>
        <dbReference type="SAM" id="SignalP"/>
    </source>
</evidence>
<name>A0A0L6UUW6_9BASI</name>
<evidence type="ECO:0000256" key="1">
    <source>
        <dbReference type="SAM" id="MobiDB-lite"/>
    </source>
</evidence>
<organism evidence="3 4">
    <name type="scientific">Puccinia sorghi</name>
    <dbReference type="NCBI Taxonomy" id="27349"/>
    <lineage>
        <taxon>Eukaryota</taxon>
        <taxon>Fungi</taxon>
        <taxon>Dikarya</taxon>
        <taxon>Basidiomycota</taxon>
        <taxon>Pucciniomycotina</taxon>
        <taxon>Pucciniomycetes</taxon>
        <taxon>Pucciniales</taxon>
        <taxon>Pucciniaceae</taxon>
        <taxon>Puccinia</taxon>
    </lineage>
</organism>
<protein>
    <submittedName>
        <fullName evidence="3">Uncharacterized protein</fullName>
    </submittedName>
</protein>
<accession>A0A0L6UUW6</accession>
<comment type="caution">
    <text evidence="3">The sequence shown here is derived from an EMBL/GenBank/DDBJ whole genome shotgun (WGS) entry which is preliminary data.</text>
</comment>
<feature type="region of interest" description="Disordered" evidence="1">
    <location>
        <begin position="34"/>
        <end position="59"/>
    </location>
</feature>
<dbReference type="STRING" id="27349.A0A0L6UUW6"/>
<keyword evidence="4" id="KW-1185">Reference proteome</keyword>
<feature type="chain" id="PRO_5005568001" evidence="2">
    <location>
        <begin position="25"/>
        <end position="111"/>
    </location>
</feature>
<dbReference type="AlphaFoldDB" id="A0A0L6UUW6"/>
<evidence type="ECO:0000313" key="4">
    <source>
        <dbReference type="Proteomes" id="UP000037035"/>
    </source>
</evidence>
<feature type="compositionally biased region" description="Acidic residues" evidence="1">
    <location>
        <begin position="40"/>
        <end position="55"/>
    </location>
</feature>
<reference evidence="3 4" key="1">
    <citation type="submission" date="2015-08" db="EMBL/GenBank/DDBJ databases">
        <title>Next Generation Sequencing and Analysis of the Genome of Puccinia sorghi L Schw, the Causal Agent of Maize Common Rust.</title>
        <authorList>
            <person name="Rochi L."/>
            <person name="Burguener G."/>
            <person name="Darino M."/>
            <person name="Turjanski A."/>
            <person name="Kreff E."/>
            <person name="Dieguez M.J."/>
            <person name="Sacco F."/>
        </authorList>
    </citation>
    <scope>NUCLEOTIDE SEQUENCE [LARGE SCALE GENOMIC DNA]</scope>
    <source>
        <strain evidence="3 4">RO10H11247</strain>
    </source>
</reference>
<feature type="region of interest" description="Disordered" evidence="1">
    <location>
        <begin position="82"/>
        <end position="111"/>
    </location>
</feature>
<dbReference type="Proteomes" id="UP000037035">
    <property type="component" value="Unassembled WGS sequence"/>
</dbReference>
<dbReference type="OrthoDB" id="10629606at2759"/>
<dbReference type="VEuPathDB" id="FungiDB:VP01_3628g4"/>
<feature type="signal peptide" evidence="2">
    <location>
        <begin position="1"/>
        <end position="24"/>
    </location>
</feature>